<evidence type="ECO:0000256" key="1">
    <source>
        <dbReference type="ARBA" id="ARBA00007355"/>
    </source>
</evidence>
<feature type="compositionally biased region" description="Gly residues" evidence="2">
    <location>
        <begin position="113"/>
        <end position="138"/>
    </location>
</feature>
<dbReference type="Pfam" id="PF05071">
    <property type="entry name" value="NDUFA12"/>
    <property type="match status" value="1"/>
</dbReference>
<dbReference type="PANTHER" id="PTHR32470:SF2">
    <property type="entry name" value="NADH DEHYDROGENASE [UBIQUINONE] 1 ALPHA SUBCOMPLEX ASSEMBLY FACTOR 2"/>
    <property type="match status" value="1"/>
</dbReference>
<dbReference type="GO" id="GO:0032981">
    <property type="term" value="P:mitochondrial respiratory chain complex I assembly"/>
    <property type="evidence" value="ECO:0007669"/>
    <property type="project" value="TreeGrafter"/>
</dbReference>
<dbReference type="InterPro" id="IPR007763">
    <property type="entry name" value="NDUFA12"/>
</dbReference>
<reference evidence="4 5" key="1">
    <citation type="journal article" date="2018" name="Plant J.">
        <title>Genome sequences of Chlorella sorokiniana UTEX 1602 and Micractinium conductrix SAG 241.80: implications to maltose excretion by a green alga.</title>
        <authorList>
            <person name="Arriola M.B."/>
            <person name="Velmurugan N."/>
            <person name="Zhang Y."/>
            <person name="Plunkett M.H."/>
            <person name="Hondzo H."/>
            <person name="Barney B.M."/>
        </authorList>
    </citation>
    <scope>NUCLEOTIDE SEQUENCE [LARGE SCALE GENOMIC DNA]</scope>
    <source>
        <strain evidence="4 5">SAG 241.80</strain>
    </source>
</reference>
<sequence length="138" mass="15200">MSGGGALSRLAARVSWALFKRERVGMDELGNVYIRKLERNPEGEEVEKRFVKYKGDPEPVGLPAEWHQWLHRARTDPPTEEDIRRGQHQRELFKKRVAAIEAEDAARRFQEATGGGGGGGVRHQLGEGGTHGSSGGTA</sequence>
<evidence type="ECO:0000256" key="2">
    <source>
        <dbReference type="SAM" id="MobiDB-lite"/>
    </source>
</evidence>
<organism evidence="4 5">
    <name type="scientific">Micractinium conductrix</name>
    <dbReference type="NCBI Taxonomy" id="554055"/>
    <lineage>
        <taxon>Eukaryota</taxon>
        <taxon>Viridiplantae</taxon>
        <taxon>Chlorophyta</taxon>
        <taxon>core chlorophytes</taxon>
        <taxon>Trebouxiophyceae</taxon>
        <taxon>Chlorellales</taxon>
        <taxon>Chlorellaceae</taxon>
        <taxon>Chlorella clade</taxon>
        <taxon>Micractinium</taxon>
    </lineage>
</organism>
<dbReference type="AlphaFoldDB" id="A0A2P6VE26"/>
<dbReference type="Proteomes" id="UP000239649">
    <property type="component" value="Unassembled WGS sequence"/>
</dbReference>
<dbReference type="PANTHER" id="PTHR32470">
    <property type="entry name" value="ADH DEHYDROGENASE [UBIQUINONE] 1 ALPHA SUBCOMPLEX ASSEMBLY FACTOR 2"/>
    <property type="match status" value="1"/>
</dbReference>
<dbReference type="STRING" id="554055.A0A2P6VE26"/>
<feature type="region of interest" description="Disordered" evidence="2">
    <location>
        <begin position="106"/>
        <end position="138"/>
    </location>
</feature>
<dbReference type="EMBL" id="LHPF02000011">
    <property type="protein sequence ID" value="PSC72342.1"/>
    <property type="molecule type" value="Genomic_DNA"/>
</dbReference>
<name>A0A2P6VE26_9CHLO</name>
<dbReference type="InterPro" id="IPR052618">
    <property type="entry name" value="ComplexI_NDUFA12"/>
</dbReference>
<dbReference type="EMBL" id="LHPF02000011">
    <property type="protein sequence ID" value="PSC72343.1"/>
    <property type="molecule type" value="Genomic_DNA"/>
</dbReference>
<evidence type="ECO:0000313" key="4">
    <source>
        <dbReference type="EMBL" id="PSC72343.1"/>
    </source>
</evidence>
<comment type="caution">
    <text evidence="4">The sequence shown here is derived from an EMBL/GenBank/DDBJ whole genome shotgun (WGS) entry which is preliminary data.</text>
</comment>
<dbReference type="GO" id="GO:0045271">
    <property type="term" value="C:respiratory chain complex I"/>
    <property type="evidence" value="ECO:0007669"/>
    <property type="project" value="InterPro"/>
</dbReference>
<protein>
    <submittedName>
        <fullName evidence="3">NADH:ubiquinone oxidoreductase family isoform A</fullName>
    </submittedName>
    <submittedName>
        <fullName evidence="4">NADH:ubiquinone oxidoreductase family isoform B</fullName>
    </submittedName>
</protein>
<evidence type="ECO:0000313" key="5">
    <source>
        <dbReference type="Proteomes" id="UP000239649"/>
    </source>
</evidence>
<keyword evidence="5" id="KW-1185">Reference proteome</keyword>
<comment type="similarity">
    <text evidence="1">Belongs to the complex I NDUFA12 subunit family.</text>
</comment>
<evidence type="ECO:0000313" key="3">
    <source>
        <dbReference type="EMBL" id="PSC72342.1"/>
    </source>
</evidence>
<dbReference type="OrthoDB" id="274641at2759"/>
<accession>A0A2P6VE26</accession>
<reference evidence="4" key="2">
    <citation type="submission" date="2018-02" db="EMBL/GenBank/DDBJ databases">
        <authorList>
            <person name="Cohen D.B."/>
            <person name="Kent A.D."/>
        </authorList>
    </citation>
    <scope>NUCLEOTIDE SEQUENCE</scope>
    <source>
        <strain evidence="4">SAG 241.80</strain>
    </source>
</reference>
<gene>
    <name evidence="4" type="ORF">C2E20_4520</name>
</gene>
<proteinExistence type="inferred from homology"/>
<dbReference type="GO" id="GO:0005739">
    <property type="term" value="C:mitochondrion"/>
    <property type="evidence" value="ECO:0007669"/>
    <property type="project" value="TreeGrafter"/>
</dbReference>
<keyword evidence="4" id="KW-0830">Ubiquinone</keyword>